<dbReference type="PATRIC" id="fig|467210.3.peg.1020"/>
<protein>
    <submittedName>
        <fullName evidence="4">Hsp20 family chaperone</fullName>
    </submittedName>
</protein>
<name>A0A133ZUX5_9FIRM</name>
<comment type="caution">
    <text evidence="4">The sequence shown here is derived from an EMBL/GenBank/DDBJ whole genome shotgun (WGS) entry which is preliminary data.</text>
</comment>
<feature type="domain" description="SHSP" evidence="3">
    <location>
        <begin position="35"/>
        <end position="152"/>
    </location>
</feature>
<gene>
    <name evidence="4" type="ORF">HMPREF1866_01031</name>
</gene>
<dbReference type="PROSITE" id="PS01031">
    <property type="entry name" value="SHSP"/>
    <property type="match status" value="1"/>
</dbReference>
<dbReference type="InterPro" id="IPR008978">
    <property type="entry name" value="HSP20-like_chaperone"/>
</dbReference>
<dbReference type="Pfam" id="PF00011">
    <property type="entry name" value="HSP20"/>
    <property type="match status" value="1"/>
</dbReference>
<sequence length="152" mass="17600">MNNNDDNKGDIDMLLPRRNYNLFDEFFDNDFWGKGFDKFEAPSMKTDVKDVDGNYELSIELPGFNKEDITASLKDGYLTVSAKHEENNDKKDENDKYIRRERRFGSCERSFFVGEAITEEDIKASYNNGILKLTLPKEKESLPQPPKTIAIE</sequence>
<dbReference type="InterPro" id="IPR031107">
    <property type="entry name" value="Small_HSP"/>
</dbReference>
<dbReference type="STRING" id="467210.HMPREF1866_01031"/>
<evidence type="ECO:0000256" key="2">
    <source>
        <dbReference type="RuleBase" id="RU003616"/>
    </source>
</evidence>
<dbReference type="PANTHER" id="PTHR11527">
    <property type="entry name" value="HEAT-SHOCK PROTEIN 20 FAMILY MEMBER"/>
    <property type="match status" value="1"/>
</dbReference>
<evidence type="ECO:0000259" key="3">
    <source>
        <dbReference type="PROSITE" id="PS01031"/>
    </source>
</evidence>
<evidence type="ECO:0000256" key="1">
    <source>
        <dbReference type="PROSITE-ProRule" id="PRU00285"/>
    </source>
</evidence>
<dbReference type="AlphaFoldDB" id="A0A133ZUX5"/>
<accession>A0A133ZUX5</accession>
<dbReference type="EMBL" id="LSDA01000037">
    <property type="protein sequence ID" value="KXB59215.1"/>
    <property type="molecule type" value="Genomic_DNA"/>
</dbReference>
<dbReference type="Proteomes" id="UP000070394">
    <property type="component" value="Unassembled WGS sequence"/>
</dbReference>
<proteinExistence type="inferred from homology"/>
<keyword evidence="5" id="KW-1185">Reference proteome</keyword>
<reference evidence="5" key="1">
    <citation type="submission" date="2016-01" db="EMBL/GenBank/DDBJ databases">
        <authorList>
            <person name="Mitreva M."/>
            <person name="Pepin K.H."/>
            <person name="Mihindukulasuriya K.A."/>
            <person name="Fulton R."/>
            <person name="Fronick C."/>
            <person name="O'Laughlin M."/>
            <person name="Miner T."/>
            <person name="Herter B."/>
            <person name="Rosa B.A."/>
            <person name="Cordes M."/>
            <person name="Tomlinson C."/>
            <person name="Wollam A."/>
            <person name="Palsikar V.B."/>
            <person name="Mardis E.R."/>
            <person name="Wilson R.K."/>
        </authorList>
    </citation>
    <scope>NUCLEOTIDE SEQUENCE [LARGE SCALE GENOMIC DNA]</scope>
    <source>
        <strain evidence="5">DNF00896</strain>
    </source>
</reference>
<dbReference type="Gene3D" id="2.60.40.790">
    <property type="match status" value="1"/>
</dbReference>
<organism evidence="4 5">
    <name type="scientific">Lachnoanaerobaculum saburreum</name>
    <dbReference type="NCBI Taxonomy" id="467210"/>
    <lineage>
        <taxon>Bacteria</taxon>
        <taxon>Bacillati</taxon>
        <taxon>Bacillota</taxon>
        <taxon>Clostridia</taxon>
        <taxon>Lachnospirales</taxon>
        <taxon>Lachnospiraceae</taxon>
        <taxon>Lachnoanaerobaculum</taxon>
    </lineage>
</organism>
<evidence type="ECO:0000313" key="5">
    <source>
        <dbReference type="Proteomes" id="UP000070394"/>
    </source>
</evidence>
<dbReference type="InterPro" id="IPR002068">
    <property type="entry name" value="A-crystallin/Hsp20_dom"/>
</dbReference>
<dbReference type="CDD" id="cd06471">
    <property type="entry name" value="ACD_LpsHSP_like"/>
    <property type="match status" value="1"/>
</dbReference>
<evidence type="ECO:0000313" key="4">
    <source>
        <dbReference type="EMBL" id="KXB59215.1"/>
    </source>
</evidence>
<comment type="similarity">
    <text evidence="1 2">Belongs to the small heat shock protein (HSP20) family.</text>
</comment>
<dbReference type="SUPFAM" id="SSF49764">
    <property type="entry name" value="HSP20-like chaperones"/>
    <property type="match status" value="1"/>
</dbReference>